<dbReference type="SMART" id="SM01321">
    <property type="entry name" value="Y1_Tnp"/>
    <property type="match status" value="1"/>
</dbReference>
<dbReference type="PANTHER" id="PTHR36966:SF1">
    <property type="entry name" value="REP-ASSOCIATED TYROSINE TRANSPOSASE"/>
    <property type="match status" value="1"/>
</dbReference>
<proteinExistence type="predicted"/>
<evidence type="ECO:0000313" key="2">
    <source>
        <dbReference type="EMBL" id="MBB5350250.1"/>
    </source>
</evidence>
<dbReference type="InterPro" id="IPR002686">
    <property type="entry name" value="Transposase_17"/>
</dbReference>
<comment type="caution">
    <text evidence="2">The sequence shown here is derived from an EMBL/GenBank/DDBJ whole genome shotgun (WGS) entry which is preliminary data.</text>
</comment>
<organism evidence="2 3">
    <name type="scientific">Haloferula luteola</name>
    <dbReference type="NCBI Taxonomy" id="595692"/>
    <lineage>
        <taxon>Bacteria</taxon>
        <taxon>Pseudomonadati</taxon>
        <taxon>Verrucomicrobiota</taxon>
        <taxon>Verrucomicrobiia</taxon>
        <taxon>Verrucomicrobiales</taxon>
        <taxon>Verrucomicrobiaceae</taxon>
        <taxon>Haloferula</taxon>
    </lineage>
</organism>
<dbReference type="GO" id="GO:0006313">
    <property type="term" value="P:DNA transposition"/>
    <property type="evidence" value="ECO:0007669"/>
    <property type="project" value="InterPro"/>
</dbReference>
<dbReference type="SUPFAM" id="SSF143422">
    <property type="entry name" value="Transposase IS200-like"/>
    <property type="match status" value="1"/>
</dbReference>
<name>A0A840V8H2_9BACT</name>
<feature type="domain" description="Transposase IS200-like" evidence="1">
    <location>
        <begin position="14"/>
        <end position="129"/>
    </location>
</feature>
<dbReference type="GO" id="GO:0004803">
    <property type="term" value="F:transposase activity"/>
    <property type="evidence" value="ECO:0007669"/>
    <property type="project" value="InterPro"/>
</dbReference>
<reference evidence="2 3" key="1">
    <citation type="submission" date="2020-08" db="EMBL/GenBank/DDBJ databases">
        <title>Genomic Encyclopedia of Type Strains, Phase IV (KMG-IV): sequencing the most valuable type-strain genomes for metagenomic binning, comparative biology and taxonomic classification.</title>
        <authorList>
            <person name="Goeker M."/>
        </authorList>
    </citation>
    <scope>NUCLEOTIDE SEQUENCE [LARGE SCALE GENOMIC DNA]</scope>
    <source>
        <strain evidence="2 3">YC6886</strain>
    </source>
</reference>
<accession>A0A840V8H2</accession>
<dbReference type="NCBIfam" id="NF047646">
    <property type="entry name" value="REP_Tyr_transpos"/>
    <property type="match status" value="1"/>
</dbReference>
<evidence type="ECO:0000259" key="1">
    <source>
        <dbReference type="SMART" id="SM01321"/>
    </source>
</evidence>
<dbReference type="GO" id="GO:0043565">
    <property type="term" value="F:sequence-specific DNA binding"/>
    <property type="evidence" value="ECO:0007669"/>
    <property type="project" value="TreeGrafter"/>
</dbReference>
<keyword evidence="3" id="KW-1185">Reference proteome</keyword>
<dbReference type="Gene3D" id="3.30.70.1290">
    <property type="entry name" value="Transposase IS200-like"/>
    <property type="match status" value="1"/>
</dbReference>
<gene>
    <name evidence="2" type="ORF">HNR46_000474</name>
</gene>
<dbReference type="InterPro" id="IPR036515">
    <property type="entry name" value="Transposase_17_sf"/>
</dbReference>
<sequence length="176" mass="20999">MNSWPHAPPHWNHEPGIYFVTASTYRREFYFHGKDRLDLLQFHLLTVLQASGWRLDAWAIFPNHYHLVLRSHSESVRLSRVLGKIHMLTAREINRLDSTPGKKRWHNYRDSRLTFERSYLARLRYVMHNPVHHGYATHPTLYRWCSGSWFSQTASPAFLKTVESFPIDRLKLEDDE</sequence>
<dbReference type="Proteomes" id="UP000557717">
    <property type="component" value="Unassembled WGS sequence"/>
</dbReference>
<dbReference type="InterPro" id="IPR052715">
    <property type="entry name" value="RAYT_transposase"/>
</dbReference>
<dbReference type="RefSeq" id="WP_184015415.1">
    <property type="nucleotide sequence ID" value="NZ_JACHFD010000002.1"/>
</dbReference>
<dbReference type="PANTHER" id="PTHR36966">
    <property type="entry name" value="REP-ASSOCIATED TYROSINE TRANSPOSASE"/>
    <property type="match status" value="1"/>
</dbReference>
<dbReference type="AlphaFoldDB" id="A0A840V8H2"/>
<protein>
    <submittedName>
        <fullName evidence="2">Putative transposase</fullName>
    </submittedName>
</protein>
<dbReference type="EMBL" id="JACHFD010000002">
    <property type="protein sequence ID" value="MBB5350250.1"/>
    <property type="molecule type" value="Genomic_DNA"/>
</dbReference>
<evidence type="ECO:0000313" key="3">
    <source>
        <dbReference type="Proteomes" id="UP000557717"/>
    </source>
</evidence>